<dbReference type="CDD" id="cd03801">
    <property type="entry name" value="GT4_PimA-like"/>
    <property type="match status" value="1"/>
</dbReference>
<dbReference type="InterPro" id="IPR050194">
    <property type="entry name" value="Glycosyltransferase_grp1"/>
</dbReference>
<evidence type="ECO:0000259" key="1">
    <source>
        <dbReference type="Pfam" id="PF00534"/>
    </source>
</evidence>
<keyword evidence="2" id="KW-0808">Transferase</keyword>
<evidence type="ECO:0000313" key="2">
    <source>
        <dbReference type="EMBL" id="CDM65080.1"/>
    </source>
</evidence>
<dbReference type="Pfam" id="PF00534">
    <property type="entry name" value="Glycos_transf_1"/>
    <property type="match status" value="1"/>
</dbReference>
<dbReference type="OrthoDB" id="9806653at2"/>
<name>A0A0B6WY68_9BACT</name>
<dbReference type="EMBL" id="CBXV010000004">
    <property type="protein sequence ID" value="CDM65080.1"/>
    <property type="molecule type" value="Genomic_DNA"/>
</dbReference>
<gene>
    <name evidence="2" type="ORF">PYK22_01078</name>
</gene>
<dbReference type="Proteomes" id="UP000031518">
    <property type="component" value="Unassembled WGS sequence"/>
</dbReference>
<dbReference type="STRING" id="454194.PYK22_01078"/>
<evidence type="ECO:0000313" key="3">
    <source>
        <dbReference type="Proteomes" id="UP000031518"/>
    </source>
</evidence>
<dbReference type="RefSeq" id="WP_060635360.1">
    <property type="nucleotide sequence ID" value="NZ_CBXV010000004.1"/>
</dbReference>
<dbReference type="AlphaFoldDB" id="A0A0B6WY68"/>
<keyword evidence="3" id="KW-1185">Reference proteome</keyword>
<protein>
    <submittedName>
        <fullName evidence="2">Glycosyltransferase</fullName>
    </submittedName>
</protein>
<organism evidence="2 3">
    <name type="scientific">Pyrinomonas methylaliphatogenes</name>
    <dbReference type="NCBI Taxonomy" id="454194"/>
    <lineage>
        <taxon>Bacteria</taxon>
        <taxon>Pseudomonadati</taxon>
        <taxon>Acidobacteriota</taxon>
        <taxon>Blastocatellia</taxon>
        <taxon>Blastocatellales</taxon>
        <taxon>Pyrinomonadaceae</taxon>
        <taxon>Pyrinomonas</taxon>
    </lineage>
</organism>
<dbReference type="InterPro" id="IPR001296">
    <property type="entry name" value="Glyco_trans_1"/>
</dbReference>
<accession>A0A0B6WY68</accession>
<proteinExistence type="predicted"/>
<sequence length="383" mass="43450">MKVLIVYHAGAMENPRHIYRALAQASDVELTVIVPTRFKVERVYEPSGWLCVEHEENRAGYRLIPVPLRNPYNYWQGFESEPLRRLIKEVRPDIIHVLDEPTSGCLFQVVWQRLAVPPRSKVLFYGFENLPIRLGRRSRLKWKFTWAQIAGGAAANSEALENLKRAGFPRNRLLKRIFWGISTDVFRPLNKLTLKNDLNLDCEHIVGFVGRLVPEKGLRVLLAAMRRLPTTVHCLIIGTGPMRTELELWSGLPDLKGRIHLFDVMPPERLVEYINCMDVLAIPSLTVSHWKEQYGRVTGEAMACGVPVVGSDSGAIPEVIDSAGLIVSEGDVSALAKALHTAIFDRGVREHLKQQGLQRVEQELSVKAMVQRLMDLYRRVLEA</sequence>
<dbReference type="GO" id="GO:0016757">
    <property type="term" value="F:glycosyltransferase activity"/>
    <property type="evidence" value="ECO:0007669"/>
    <property type="project" value="InterPro"/>
</dbReference>
<reference evidence="2 3" key="1">
    <citation type="submission" date="2013-12" db="EMBL/GenBank/DDBJ databases">
        <authorList>
            <person name="Stott M."/>
        </authorList>
    </citation>
    <scope>NUCLEOTIDE SEQUENCE [LARGE SCALE GENOMIC DNA]</scope>
    <source>
        <strain evidence="2 3">K22</strain>
    </source>
</reference>
<dbReference type="SUPFAM" id="SSF53756">
    <property type="entry name" value="UDP-Glycosyltransferase/glycogen phosphorylase"/>
    <property type="match status" value="1"/>
</dbReference>
<dbReference type="Gene3D" id="3.40.50.2000">
    <property type="entry name" value="Glycogen Phosphorylase B"/>
    <property type="match status" value="2"/>
</dbReference>
<feature type="domain" description="Glycosyl transferase family 1" evidence="1">
    <location>
        <begin position="202"/>
        <end position="357"/>
    </location>
</feature>
<dbReference type="PANTHER" id="PTHR45947:SF3">
    <property type="entry name" value="SULFOQUINOVOSYL TRANSFERASE SQD2"/>
    <property type="match status" value="1"/>
</dbReference>
<dbReference type="PANTHER" id="PTHR45947">
    <property type="entry name" value="SULFOQUINOVOSYL TRANSFERASE SQD2"/>
    <property type="match status" value="1"/>
</dbReference>
<reference evidence="2 3" key="2">
    <citation type="submission" date="2015-01" db="EMBL/GenBank/DDBJ databases">
        <title>Complete genome sequence of Pyrinomonas methylaliphatogenes type strain K22T.</title>
        <authorList>
            <person name="Lee K.C.Y."/>
            <person name="Power J.F."/>
            <person name="Dunfield P.F."/>
            <person name="Morgan X.C."/>
            <person name="Huttenhower C."/>
            <person name="Stott M.B."/>
        </authorList>
    </citation>
    <scope>NUCLEOTIDE SEQUENCE [LARGE SCALE GENOMIC DNA]</scope>
    <source>
        <strain evidence="2 3">K22</strain>
    </source>
</reference>